<comment type="catalytic activity">
    <reaction evidence="2">
        <text>2 a mycocerosyl-[mycocerosic acid synthase] + a phenolphthiocerol = a dimycocerosyl phenolphthiocerol + 2 holo-[mycocerosic acid synthase].</text>
        <dbReference type="EC" id="2.3.1.282"/>
    </reaction>
</comment>
<comment type="catalytic activity">
    <reaction evidence="3">
        <text>2 a mycocerosyl-[mycocerosic acid synthase] + a phthiodiolone = a dimycocerosyl phthiodiolone + 2 holo-[mycocerosic acid synthase].</text>
        <dbReference type="EC" id="2.3.1.282"/>
    </reaction>
</comment>
<dbReference type="InterPro" id="IPR052058">
    <property type="entry name" value="Alcohol_O-acetyltransferase"/>
</dbReference>
<dbReference type="SUPFAM" id="SSF52777">
    <property type="entry name" value="CoA-dependent acyltransferases"/>
    <property type="match status" value="2"/>
</dbReference>
<comment type="caution">
    <text evidence="13">The sequence shown here is derived from an EMBL/GenBank/DDBJ whole genome shotgun (WGS) entry which is preliminary data.</text>
</comment>
<dbReference type="EC" id="2.3.1.282" evidence="5"/>
<comment type="catalytic activity">
    <reaction evidence="1">
        <text>2 a mycocerosyl-[mycocerosic acid synthase] + a phthiocerol = a dimycocerosyl phthiocerol + 2 holo-[mycocerosic acid synthase].</text>
        <dbReference type="EC" id="2.3.1.282"/>
    </reaction>
</comment>
<dbReference type="Pfam" id="PF16911">
    <property type="entry name" value="PapA_C"/>
    <property type="match status" value="1"/>
</dbReference>
<dbReference type="RefSeq" id="WP_344097834.1">
    <property type="nucleotide sequence ID" value="NZ_BAAAHB010000158.1"/>
</dbReference>
<evidence type="ECO:0000256" key="11">
    <source>
        <dbReference type="ARBA" id="ARBA00033407"/>
    </source>
</evidence>
<evidence type="ECO:0000256" key="2">
    <source>
        <dbReference type="ARBA" id="ARBA00000625"/>
    </source>
</evidence>
<accession>A0ABN1BG80</accession>
<evidence type="ECO:0000256" key="1">
    <source>
        <dbReference type="ARBA" id="ARBA00000026"/>
    </source>
</evidence>
<evidence type="ECO:0000256" key="7">
    <source>
        <dbReference type="ARBA" id="ARBA00022679"/>
    </source>
</evidence>
<feature type="domain" description="Phthiocerol/phthiodiolone dimycocerosyl transferase C-terminal" evidence="12">
    <location>
        <begin position="208"/>
        <end position="397"/>
    </location>
</feature>
<keyword evidence="7" id="KW-0808">Transferase</keyword>
<dbReference type="Proteomes" id="UP001499895">
    <property type="component" value="Unassembled WGS sequence"/>
</dbReference>
<dbReference type="PANTHER" id="PTHR28037">
    <property type="entry name" value="ALCOHOL O-ACETYLTRANSFERASE 1-RELATED"/>
    <property type="match status" value="1"/>
</dbReference>
<gene>
    <name evidence="13" type="ORF">GCM10009544_64710</name>
</gene>
<name>A0ABN1BG80_9ACTN</name>
<reference evidence="13 14" key="1">
    <citation type="journal article" date="2019" name="Int. J. Syst. Evol. Microbiol.">
        <title>The Global Catalogue of Microorganisms (GCM) 10K type strain sequencing project: providing services to taxonomists for standard genome sequencing and annotation.</title>
        <authorList>
            <consortium name="The Broad Institute Genomics Platform"/>
            <consortium name="The Broad Institute Genome Sequencing Center for Infectious Disease"/>
            <person name="Wu L."/>
            <person name="Ma J."/>
        </authorList>
    </citation>
    <scope>NUCLEOTIDE SEQUENCE [LARGE SCALE GENOMIC DNA]</scope>
    <source>
        <strain evidence="13 14">JCM 10649</strain>
    </source>
</reference>
<sequence length="436" mass="46666">MHRTLCPAETLYVAQKSRAVVSCTVRGDLDEELLAAAFDAKVTEHPSLRCRVGLERHDGEGAPSPALQPLPESERPRLLVRPGGPTALSDEFNTPLDDGGPLVRAVLLRGEDEHVVVLSLDHVITDGHSAIALYNALWQTYAELADGTYEPPADGGERGCPPPATDLLPQVGEEEVAQYLARRVERTRRSPVSALPYGATGTPEAARARIEVQRVLLEPEETTRLLRFAKAAEVSVHGLIGAAMLIAVRRGLGGGDEARALGCMSPVDLRTRVTPPLGREVMVPAVATFLDVLEVAADADPVALGRLVTANLHTAIERREFVHETRILPHVAGNPALLATSVIVTNMGARPGPPAPRGLELTDMRLVPARENYYPQAGRGPLLACVVSFDGRLGIDIPYSTECFGDEQVRAVRDSVRTTLLTLADRTEPAGAAAQG</sequence>
<proteinExistence type="inferred from homology"/>
<evidence type="ECO:0000256" key="10">
    <source>
        <dbReference type="ARBA" id="ARBA00032317"/>
    </source>
</evidence>
<keyword evidence="14" id="KW-1185">Reference proteome</keyword>
<dbReference type="InterPro" id="IPR023213">
    <property type="entry name" value="CAT-like_dom_sf"/>
</dbReference>
<dbReference type="InterPro" id="IPR031641">
    <property type="entry name" value="PapA_C"/>
</dbReference>
<evidence type="ECO:0000256" key="5">
    <source>
        <dbReference type="ARBA" id="ARBA00012866"/>
    </source>
</evidence>
<evidence type="ECO:0000256" key="4">
    <source>
        <dbReference type="ARBA" id="ARBA00006558"/>
    </source>
</evidence>
<dbReference type="EMBL" id="BAAAHB010000158">
    <property type="protein sequence ID" value="GAA0495917.1"/>
    <property type="molecule type" value="Genomic_DNA"/>
</dbReference>
<evidence type="ECO:0000256" key="8">
    <source>
        <dbReference type="ARBA" id="ARBA00023315"/>
    </source>
</evidence>
<dbReference type="Gene3D" id="3.30.559.10">
    <property type="entry name" value="Chloramphenicol acetyltransferase-like domain"/>
    <property type="match status" value="1"/>
</dbReference>
<comment type="similarity">
    <text evidence="4">Belongs to the acyltransferase PapA5 family.</text>
</comment>
<dbReference type="Gene3D" id="3.30.559.30">
    <property type="entry name" value="Nonribosomal peptide synthetase, condensation domain"/>
    <property type="match status" value="1"/>
</dbReference>
<evidence type="ECO:0000259" key="12">
    <source>
        <dbReference type="Pfam" id="PF16911"/>
    </source>
</evidence>
<evidence type="ECO:0000256" key="9">
    <source>
        <dbReference type="ARBA" id="ARBA00030465"/>
    </source>
</evidence>
<protein>
    <recommendedName>
        <fullName evidence="6">Phthiocerol/phthiodiolone dimycocerosyl transferase</fullName>
        <ecNumber evidence="5">2.3.1.282</ecNumber>
    </recommendedName>
    <alternativeName>
        <fullName evidence="11">Acyltransferase PapA5</fullName>
    </alternativeName>
    <alternativeName>
        <fullName evidence="9">Phthiocerol/phthiodiolone O-acyltransferase</fullName>
    </alternativeName>
    <alternativeName>
        <fullName evidence="10">Polyketide synthase-associated protein A5</fullName>
    </alternativeName>
</protein>
<evidence type="ECO:0000313" key="14">
    <source>
        <dbReference type="Proteomes" id="UP001499895"/>
    </source>
</evidence>
<evidence type="ECO:0000256" key="6">
    <source>
        <dbReference type="ARBA" id="ARBA00013449"/>
    </source>
</evidence>
<dbReference type="PANTHER" id="PTHR28037:SF1">
    <property type="entry name" value="ALCOHOL O-ACETYLTRANSFERASE 1-RELATED"/>
    <property type="match status" value="1"/>
</dbReference>
<keyword evidence="8" id="KW-0012">Acyltransferase</keyword>
<evidence type="ECO:0000256" key="3">
    <source>
        <dbReference type="ARBA" id="ARBA00001907"/>
    </source>
</evidence>
<evidence type="ECO:0000313" key="13">
    <source>
        <dbReference type="EMBL" id="GAA0495917.1"/>
    </source>
</evidence>
<organism evidence="13 14">
    <name type="scientific">Streptomyces stramineus</name>
    <dbReference type="NCBI Taxonomy" id="173861"/>
    <lineage>
        <taxon>Bacteria</taxon>
        <taxon>Bacillati</taxon>
        <taxon>Actinomycetota</taxon>
        <taxon>Actinomycetes</taxon>
        <taxon>Kitasatosporales</taxon>
        <taxon>Streptomycetaceae</taxon>
        <taxon>Streptomyces</taxon>
    </lineage>
</organism>